<dbReference type="InterPro" id="IPR010208">
    <property type="entry name" value="Ion_transpt_RnfC/RsxC"/>
</dbReference>
<dbReference type="InterPro" id="IPR017896">
    <property type="entry name" value="4Fe4S_Fe-S-bd"/>
</dbReference>
<dbReference type="Proteomes" id="UP000198559">
    <property type="component" value="Unassembled WGS sequence"/>
</dbReference>
<dbReference type="InterPro" id="IPR037225">
    <property type="entry name" value="Nuo51_FMN-bd_sf"/>
</dbReference>
<dbReference type="Gene3D" id="3.40.50.11540">
    <property type="entry name" value="NADH-ubiquinone oxidoreductase 51kDa subunit"/>
    <property type="match status" value="1"/>
</dbReference>
<dbReference type="OrthoDB" id="9767754at2"/>
<evidence type="ECO:0000313" key="12">
    <source>
        <dbReference type="EMBL" id="SEH76862.1"/>
    </source>
</evidence>
<dbReference type="Pfam" id="PF01512">
    <property type="entry name" value="Complex1_51K"/>
    <property type="match status" value="1"/>
</dbReference>
<sequence length="499" mass="55752">MASYTFKGGVHIPNLYLVKKPEVRQVAPPEQVVLPLQQRVGGKQKPCVKVGDKVLTGQVIAKTLGKYPTYMHASISGVVLAIEKHPIPHPSGIDGVCIVIDSDGRDKWIEIEKCDQDFLRCAPSKVIQRIREAGIVGMGGAGFPTHIKISNAQGAQTLIVNATECEPDIMCDDALMQHYPREIIRGVEVLMHGCGARKAIIAIENDKQEAFNSLLMYNFNEHIEIVQIPTKYTSGAEKILIKTLLDIEIPSGEFASDYGVLCQNVGTVKAIYDAVIDNKPLISRIVTVTGSAVKEPRNYEARLGTSFASVVAQSKPNNNLHQIRMGGMMMGVDVPSVQYSICKTTNCIFVNNATLKPSTQSCIRCGQCNEVCPVGLLPQQLFWYAKSENMDRAMDYNLRDCIECRCCDIVCPSHIPLAQYFSFAKALYYKQTKEKQKTDIARERFEFKEFRVERNKTERAEMMARKKEELKKKMAEDKTQKDKIAQAVARVKNKGVLRK</sequence>
<comment type="subunit">
    <text evidence="8">The complex is composed of six subunits: RnfA, RnfB, RnfC, RnfD, RnfE and RnfG.</text>
</comment>
<keyword evidence="9" id="KW-0175">Coiled coil</keyword>
<feature type="binding site" evidence="8">
    <location>
        <position position="407"/>
    </location>
    <ligand>
        <name>[4Fe-4S] cluster</name>
        <dbReference type="ChEBI" id="CHEBI:49883"/>
        <label>2</label>
    </ligand>
</feature>
<dbReference type="RefSeq" id="WP_090715696.1">
    <property type="nucleotide sequence ID" value="NZ_CAESAP020000363.1"/>
</dbReference>
<keyword evidence="8" id="KW-1278">Translocase</keyword>
<evidence type="ECO:0000259" key="10">
    <source>
        <dbReference type="PROSITE" id="PS51379"/>
    </source>
</evidence>
<evidence type="ECO:0000256" key="2">
    <source>
        <dbReference type="ARBA" id="ARBA00022485"/>
    </source>
</evidence>
<feature type="binding site" evidence="8">
    <location>
        <position position="401"/>
    </location>
    <ligand>
        <name>[4Fe-4S] cluster</name>
        <dbReference type="ChEBI" id="CHEBI:49883"/>
        <label>2</label>
    </ligand>
</feature>
<name>A0A1H6JQD6_9GAMM</name>
<dbReference type="PANTHER" id="PTHR43034:SF2">
    <property type="entry name" value="ION-TRANSLOCATING OXIDOREDUCTASE COMPLEX SUBUNIT C"/>
    <property type="match status" value="1"/>
</dbReference>
<evidence type="ECO:0000256" key="7">
    <source>
        <dbReference type="ARBA" id="ARBA00023014"/>
    </source>
</evidence>
<dbReference type="HAMAP" id="MF_00461">
    <property type="entry name" value="RsxC_RnfC"/>
    <property type="match status" value="1"/>
</dbReference>
<dbReference type="PROSITE" id="PS51379">
    <property type="entry name" value="4FE4S_FER_2"/>
    <property type="match status" value="2"/>
</dbReference>
<reference evidence="13 14" key="2">
    <citation type="submission" date="2016-06" db="EMBL/GenBank/DDBJ databases">
        <authorList>
            <person name="Petersen J."/>
            <person name="Sayavedra L."/>
        </authorList>
    </citation>
    <scope>NUCLEOTIDE SEQUENCE [LARGE SCALE GENOMIC DNA]</scope>
    <source>
        <strain evidence="14">BazSymA</strain>
        <strain evidence="13">BazSymB</strain>
    </source>
</reference>
<dbReference type="EMBL" id="CVUD02000065">
    <property type="protein sequence ID" value="SEH64672.1"/>
    <property type="molecule type" value="Genomic_DNA"/>
</dbReference>
<keyword evidence="1 8" id="KW-0813">Transport</keyword>
<evidence type="ECO:0000256" key="3">
    <source>
        <dbReference type="ARBA" id="ARBA00022723"/>
    </source>
</evidence>
<proteinExistence type="inferred from homology"/>
<keyword evidence="3 8" id="KW-0479">Metal-binding</keyword>
<dbReference type="InterPro" id="IPR019554">
    <property type="entry name" value="Soluble_ligand-bd"/>
</dbReference>
<dbReference type="GO" id="GO:0022900">
    <property type="term" value="P:electron transport chain"/>
    <property type="evidence" value="ECO:0007669"/>
    <property type="project" value="UniProtKB-UniRule"/>
</dbReference>
<comment type="cofactor">
    <cofactor evidence="8">
        <name>[4Fe-4S] cluster</name>
        <dbReference type="ChEBI" id="CHEBI:49883"/>
    </cofactor>
    <text evidence="8">Binds 2 [4Fe-4S] clusters per subunit.</text>
</comment>
<comment type="similarity">
    <text evidence="8">Belongs to the 4Fe4S bacterial-type ferredoxin family. RnfC subfamily.</text>
</comment>
<evidence type="ECO:0000256" key="9">
    <source>
        <dbReference type="SAM" id="Coils"/>
    </source>
</evidence>
<accession>A0A1H6JQD6</accession>
<feature type="binding site" evidence="8">
    <location>
        <position position="372"/>
    </location>
    <ligand>
        <name>[4Fe-4S] cluster</name>
        <dbReference type="ChEBI" id="CHEBI:49883"/>
        <label>2</label>
    </ligand>
</feature>
<keyword evidence="8" id="KW-0472">Membrane</keyword>
<evidence type="ECO:0000313" key="11">
    <source>
        <dbReference type="EMBL" id="SEH64672.1"/>
    </source>
</evidence>
<feature type="coiled-coil region" evidence="9">
    <location>
        <begin position="453"/>
        <end position="487"/>
    </location>
</feature>
<feature type="binding site" evidence="8">
    <location>
        <position position="404"/>
    </location>
    <ligand>
        <name>[4Fe-4S] cluster</name>
        <dbReference type="ChEBI" id="CHEBI:49883"/>
        <label>2</label>
    </ligand>
</feature>
<dbReference type="PANTHER" id="PTHR43034">
    <property type="entry name" value="ION-TRANSLOCATING OXIDOREDUCTASE COMPLEX SUBUNIT C"/>
    <property type="match status" value="1"/>
</dbReference>
<comment type="function">
    <text evidence="8">Part of a membrane-bound complex that couples electron transfer with translocation of ions across the membrane.</text>
</comment>
<dbReference type="GO" id="GO:0051539">
    <property type="term" value="F:4 iron, 4 sulfur cluster binding"/>
    <property type="evidence" value="ECO:0007669"/>
    <property type="project" value="UniProtKB-KW"/>
</dbReference>
<dbReference type="GO" id="GO:0046872">
    <property type="term" value="F:metal ion binding"/>
    <property type="evidence" value="ECO:0007669"/>
    <property type="project" value="UniProtKB-KW"/>
</dbReference>
<feature type="binding site" evidence="8">
    <location>
        <position position="368"/>
    </location>
    <ligand>
        <name>[4Fe-4S] cluster</name>
        <dbReference type="ChEBI" id="CHEBI:49883"/>
        <label>1</label>
    </ligand>
</feature>
<keyword evidence="2 8" id="KW-0004">4Fe-4S</keyword>
<gene>
    <name evidence="8" type="primary">rnfC</name>
    <name evidence="12" type="ORF">BAZSYMA_ACONTIG00277_2</name>
    <name evidence="11" type="ORF">BAZSYMB_SCAFFOLD00034_4</name>
</gene>
<feature type="domain" description="4Fe-4S ferredoxin-type" evidence="10">
    <location>
        <begin position="392"/>
        <end position="420"/>
    </location>
</feature>
<dbReference type="InterPro" id="IPR017900">
    <property type="entry name" value="4Fe4S_Fe_S_CS"/>
</dbReference>
<dbReference type="Pfam" id="PF12838">
    <property type="entry name" value="Fer4_7"/>
    <property type="match status" value="1"/>
</dbReference>
<evidence type="ECO:0000256" key="4">
    <source>
        <dbReference type="ARBA" id="ARBA00022737"/>
    </source>
</evidence>
<dbReference type="NCBIfam" id="TIGR01945">
    <property type="entry name" value="rnfC"/>
    <property type="match status" value="1"/>
</dbReference>
<dbReference type="AlphaFoldDB" id="A0A1H6JQD6"/>
<dbReference type="EC" id="7.-.-.-" evidence="8"/>
<keyword evidence="7 8" id="KW-0411">Iron-sulfur</keyword>
<keyword evidence="8" id="KW-1003">Cell membrane</keyword>
<organism evidence="11 13">
    <name type="scientific">Bathymodiolus azoricus thioautotrophic gill symbiont</name>
    <dbReference type="NCBI Taxonomy" id="235205"/>
    <lineage>
        <taxon>Bacteria</taxon>
        <taxon>Pseudomonadati</taxon>
        <taxon>Pseudomonadota</taxon>
        <taxon>Gammaproteobacteria</taxon>
        <taxon>sulfur-oxidizing symbionts</taxon>
    </lineage>
</organism>
<keyword evidence="5 8" id="KW-0249">Electron transport</keyword>
<dbReference type="Gene3D" id="3.30.70.20">
    <property type="match status" value="1"/>
</dbReference>
<dbReference type="SUPFAM" id="SSF142019">
    <property type="entry name" value="Nqo1 FMN-binding domain-like"/>
    <property type="match status" value="1"/>
</dbReference>
<dbReference type="PROSITE" id="PS00198">
    <property type="entry name" value="4FE4S_FER_1"/>
    <property type="match status" value="2"/>
</dbReference>
<dbReference type="GO" id="GO:0009055">
    <property type="term" value="F:electron transfer activity"/>
    <property type="evidence" value="ECO:0007669"/>
    <property type="project" value="InterPro"/>
</dbReference>
<dbReference type="InterPro" id="IPR026902">
    <property type="entry name" value="RnfC_N"/>
</dbReference>
<dbReference type="Proteomes" id="UP000198988">
    <property type="component" value="Unassembled WGS sequence"/>
</dbReference>
<evidence type="ECO:0000256" key="1">
    <source>
        <dbReference type="ARBA" id="ARBA00022448"/>
    </source>
</evidence>
<dbReference type="EMBL" id="CDSC02000183">
    <property type="protein sequence ID" value="SEH76862.1"/>
    <property type="molecule type" value="Genomic_DNA"/>
</dbReference>
<evidence type="ECO:0000256" key="5">
    <source>
        <dbReference type="ARBA" id="ARBA00022982"/>
    </source>
</evidence>
<keyword evidence="4 8" id="KW-0677">Repeat</keyword>
<dbReference type="Pfam" id="PF10531">
    <property type="entry name" value="SLBB"/>
    <property type="match status" value="1"/>
</dbReference>
<dbReference type="GO" id="GO:0005886">
    <property type="term" value="C:plasma membrane"/>
    <property type="evidence" value="ECO:0007669"/>
    <property type="project" value="UniProtKB-SubCell"/>
</dbReference>
<feature type="binding site" evidence="8">
    <location>
        <position position="362"/>
    </location>
    <ligand>
        <name>[4Fe-4S] cluster</name>
        <dbReference type="ChEBI" id="CHEBI:49883"/>
        <label>1</label>
    </ligand>
</feature>
<dbReference type="Pfam" id="PF13375">
    <property type="entry name" value="RnfC_N"/>
    <property type="match status" value="1"/>
</dbReference>
<evidence type="ECO:0000256" key="8">
    <source>
        <dbReference type="HAMAP-Rule" id="MF_00461"/>
    </source>
</evidence>
<evidence type="ECO:0000313" key="14">
    <source>
        <dbReference type="Proteomes" id="UP000198988"/>
    </source>
</evidence>
<keyword evidence="6 8" id="KW-0408">Iron</keyword>
<dbReference type="NCBIfam" id="NF003454">
    <property type="entry name" value="PRK05035.1"/>
    <property type="match status" value="1"/>
</dbReference>
<comment type="subcellular location">
    <subcellularLocation>
        <location evidence="8">Cell inner membrane</location>
        <topology evidence="8">Peripheral membrane protein</topology>
    </subcellularLocation>
</comment>
<evidence type="ECO:0000313" key="13">
    <source>
        <dbReference type="Proteomes" id="UP000198559"/>
    </source>
</evidence>
<feature type="binding site" evidence="8">
    <location>
        <position position="411"/>
    </location>
    <ligand>
        <name>[4Fe-4S] cluster</name>
        <dbReference type="ChEBI" id="CHEBI:49883"/>
        <label>1</label>
    </ligand>
</feature>
<dbReference type="InterPro" id="IPR011538">
    <property type="entry name" value="Nuo51_FMN-bd"/>
</dbReference>
<dbReference type="STRING" id="235205.BAZSYMB_SCAFFOLD00034_4"/>
<reference evidence="11" key="1">
    <citation type="submission" date="2016-06" db="EMBL/GenBank/DDBJ databases">
        <authorList>
            <person name="Olsen C.W."/>
            <person name="Carey S."/>
            <person name="Hinshaw L."/>
            <person name="Karasin A.I."/>
        </authorList>
    </citation>
    <scope>NUCLEOTIDE SEQUENCE [LARGE SCALE GENOMIC DNA]</scope>
    <source>
        <strain evidence="12">BazSymA</strain>
        <strain evidence="11">BazSymB</strain>
    </source>
</reference>
<keyword evidence="8" id="KW-0997">Cell inner membrane</keyword>
<feature type="domain" description="4Fe-4S ferredoxin-type" evidence="10">
    <location>
        <begin position="353"/>
        <end position="382"/>
    </location>
</feature>
<evidence type="ECO:0000256" key="6">
    <source>
        <dbReference type="ARBA" id="ARBA00023004"/>
    </source>
</evidence>
<dbReference type="SUPFAM" id="SSF46548">
    <property type="entry name" value="alpha-helical ferredoxin"/>
    <property type="match status" value="1"/>
</dbReference>
<feature type="binding site" evidence="8">
    <location>
        <position position="365"/>
    </location>
    <ligand>
        <name>[4Fe-4S] cluster</name>
        <dbReference type="ChEBI" id="CHEBI:49883"/>
        <label>1</label>
    </ligand>
</feature>
<protein>
    <recommendedName>
        <fullName evidence="8">Ion-translocating oxidoreductase complex subunit C</fullName>
        <ecNumber evidence="8">7.-.-.-</ecNumber>
    </recommendedName>
    <alternativeName>
        <fullName evidence="8">Rnf electron transport complex subunit C</fullName>
    </alternativeName>
</protein>